<dbReference type="GO" id="GO:0008270">
    <property type="term" value="F:zinc ion binding"/>
    <property type="evidence" value="ECO:0007669"/>
    <property type="project" value="UniProtKB-KW"/>
</dbReference>
<dbReference type="InterPro" id="IPR003959">
    <property type="entry name" value="ATPase_AAA_core"/>
</dbReference>
<organism evidence="10 11">
    <name type="scientific">Ceratopteris richardii</name>
    <name type="common">Triangle waterfern</name>
    <dbReference type="NCBI Taxonomy" id="49495"/>
    <lineage>
        <taxon>Eukaryota</taxon>
        <taxon>Viridiplantae</taxon>
        <taxon>Streptophyta</taxon>
        <taxon>Embryophyta</taxon>
        <taxon>Tracheophyta</taxon>
        <taxon>Polypodiopsida</taxon>
        <taxon>Polypodiidae</taxon>
        <taxon>Polypodiales</taxon>
        <taxon>Pteridineae</taxon>
        <taxon>Pteridaceae</taxon>
        <taxon>Parkerioideae</taxon>
        <taxon>Ceratopteris</taxon>
    </lineage>
</organism>
<keyword evidence="4" id="KW-0479">Metal-binding</keyword>
<evidence type="ECO:0000256" key="6">
    <source>
        <dbReference type="ARBA" id="ARBA00022833"/>
    </source>
</evidence>
<dbReference type="GO" id="GO:0005524">
    <property type="term" value="F:ATP binding"/>
    <property type="evidence" value="ECO:0007669"/>
    <property type="project" value="InterPro"/>
</dbReference>
<evidence type="ECO:0000256" key="5">
    <source>
        <dbReference type="ARBA" id="ARBA00022771"/>
    </source>
</evidence>
<dbReference type="GO" id="GO:0002376">
    <property type="term" value="P:immune system process"/>
    <property type="evidence" value="ECO:0007669"/>
    <property type="project" value="UniProtKB-KW"/>
</dbReference>
<sequence length="4634" mass="530479">METNGLRIQNQAEKDGERYLEKAFSRRDDNECSQLLVNWEPTNAFMSETFEPELETQTVSDVPTDLRMSVHQRKGSLATEEVSHQRIGSGGGMQDEGMSAAQDDQDALMRSWFSTDSSGNVWQNESRLCLLFSPPPTSLIGSIVDNNFDSVVTVEFRKLELPTGFEAFMQSYTCWETYIPFQLMDLRIIVTATFPKSGILSMLKTTLFGNSEVEKDFILHLQRRRLQISILDGISNISDKDNNLRHVAFNTVLVLLNHPGVMRDCLAQFIQIKMRSPLSSKAGIEMLRKSSLWFDWIQEKLQVGLAVEACNTEWSFKMMLAFMMQMNVMRHLHLDTSPGDFMWQIMQTLRQNQQKDVELQELVKQQYAALLLLLSRIYTIAGPSVFKIHPFVSTDFLKAARELVAFTSAVEWSSYLEALCSADPSCSFIDSWGRNHNKKCRVVHPLQEKHQDHALNAEFDKADKTQTEQEYKIAVSRVLKFANDHPDINLKDKAVRAVILAAPTASMLLDSVSTLAADNLVSGTATADEVENVLSTEYGNTLIELFEWLTELETLPGVVTLLDQAFSRTSSGSMQAVLRVFTSKFVRNELLTTAPRDSKENSQMYLRSLLKHKKVLVVPLLHTENMMVNALVDRGPLELAASVLLKLSDQIDTLPEDHHHKKTIMCSLKLWLHQVCKRSCRKLENLNAHSSVAVTPYALYSSVAELLGEGLRPGFLVSVLSEIIPVLLRESCTVKTIIQDASKMSTFVSDLISSQYHIFVKDIFLEHLKFDDEIDTADAKAEQLLQWLCLQTSTLILADNELTHGDLIMGGWIQQELCMTLLNRLAGIQGYYSSLSSENLVDSSFFLTLLQLQNVQGHVKEHHLYRLASRAWSDLHEQLEGGNLKIEVIDKLLRRPHISWKNIYKEQNLEGGAFDAAAKAVTEYLNTQLKGYKMLLKYARHFEGRRCSGEVLQKWQSWMQDRSQECKHFTLNKIKEPSHWPLELSIKYLDALLVIEDSIIFENIFKEKEIHTPIYQSGNATILAVPSSSNIKDDFWTNLNNFIKSSVEEYKEMWKRLVMQDCPVDKLSFLLQGVDQEVLKSEVSLAETYFKFIQAEVNPDFKLIVSILSSWLNFLEKKTLKDPLIVVMSNMKLVEDDDHILKTLLNFEVMDIPNTLGEFLEMYKENVKVIEFFSMKETKLVKQLAESDELFSFLKKNTHEDLRMLTDAIEEQAEDAIIDEVIVSDLIHIEKLFRPLLQSSIFTIVDLKKTLAQESDETPDIMDLAGKLKYCNANIHRIRHFVASLSDRSSVLKNHMFKILESGVYTFTLQDDLDGKVGAFCKFLVVCDGARNSSLRQQFTLTDLKDLRSRARMMLNMRRIKHDMLADQAQSSNVTVGQKPNMSEVLMEFVEQVNLVEKLLEQLSDVQKSGHLLFHEVKWSISGLEFLHKRVNWMNGQIACWCKALRRAREAFNCLNFFKGIELRLMYQYFTGIASTRHSQICWEFLEWAKPGLDRTVMVRCKELFNFIKLDMDFDQTNWELHELHLNESLNCLGTAIRFIFGNVHSHHPSAPSGFQLPEAANIAPDERIHLVAVQDQQDELSVVVHIFHKHYGHLDKMSTNLLLCSSTTTWEEIDLIMFRFLTSEKEPDAFVIAYVENLTFDCQSQLTERLQHSSVATVEQLTMHQLSLVCCAKSQALHGVAHHLKVPIKYWDGMEMTSITKKLPLTCQKMRVVTSDLSGMGKSRFVKRQFNGSCVTLAISGDMSHEHLILKLKEMNIARNCMLHIDITTEKGYEWLNEILFELLICGTLRSSHAGVYRLVASEVYVELANTLGNLLEASLFICSWLPQQHLKWDINAWEVSKSIHSDDQIVCIYLDKLANERLDQQDIVFKGEKRNAAALSEAQCRELIEIFFVKDSIQMSYTILKGFIATFAYQLKKFGANDFCKCETLCWILRTDSATGNFRSMIVSSLLQISRDLSLRSVKPWLHEEQKKISMADINKSMHERMKSMIQWSESNHVMIFFDANGLIRILYRDQKLIPEGIRNILSIQARVLKIKLPDYSTLSSAELWEILWPILCEENAGFLPNYVLTPDNFLKMALVSLRIKTRVPVIIMGETGCGKTSLLRALATFSGAHFLCLTLHAGSTEQDIDAFISNAESLVMLEKRQVWVFLDEINACPHLGFLNSILCHHTNSGRTLNPDLVVVAACNPYRLQDNKLETSGLQMQKVDKKNKQELAYTVYPLPEAMLDHVWDYGILSDHDERAYISAMVGEKKGDIVELISNSQKFMREHLGFASVSLRDVQRWISLFNWFQNDIRTRLQIKNFRGSKIVERRAKVLACALCYHCRFPGKDIRRQYREMCCSFLSSSGSNTLSQAKFLKILHEEERDILSRMEIPPGIAVNSSLLENVFVVLVCLLNYIPVFVVGKPGSGKTLALHIIYSNLRGSDSKDEYLRKLPRILFLSYQGSQNSTSEGILKVFDKANRYVDSNKERDILVVVVLDEVGLAESSKHNPLKVLHPLLEPDVKKVAVVGISNWSLDAAKMNRGIHLSQSDPGIDDLYQTSAAIFESYQSSSSLFLSDTLRRLATAYHKYQVQQTRADFHGLRDFYSLMKSLRLSSIMLTPDQLAHALWRNFGGGTIEDIKSLFSSMDGFVEDVDYLSHPPPVMNLIKENLHDPEARHLMLITKGDSASNILEHMLQEDENFVVIRGSTYQDDKTEEYCYLMLSDIILYMEMGRHILLENADQIWTSLYDMLNQHYTYVGGRRNCRIALGAYSNPMCFVHENFRCIVVVEETQIPSMDPPFLNRFEKQRLTYEGILNGIQRKAVENIRDWAHHLASLGCGTSNVELLGQMFAGYYEDSIPSLVVLHSSNFHEQSNTEETKELYLALLESCKADLLQTAYIDAVARAHLSLQKSGSGTEGMELIHWTETFLSWKFLHSLKNSVEIATSMGWGDNIGMKLIITTCTPVQWSMQQDVEAPQKFTFMRLGDFTSEKQLQSHIQRFWCNNSSPILVLQAHDILDRDHISLAKFHVDKIRKVHPECTIAKHVIIIIHVQQGAPRLTNFSFLCGWKQLTLHRLQKEAIAVRYYLEQNMREILDHEAMPIKNILARVLKWSYLCIKYEDPNITALYPQELVQCITEDEELMVCIKQRAMAWVLSKVESLWQFSVLSNQKLLSTSASVHDAFVQYIEERFREAVARIVYLLEKISSPKSYFKYDGEKKYAWMQVFMHPDSLQCDIVPAPCFPEGYVLSKPMDLNLPFSSLYSAHVDEFRVIFLEKLSRNHAKYYQEGGGLQKDVDASLTPMLSIIWNCIQWDLDKYVEDFAKIHVAGLIDNHHILRTHGVDVEAIERKPIDFKALEWILRENLVSTIQHPCDLHILYWVKEHELKAQVSLALSCMSIQEIEIELASLKAGRVPKENFSEEFSKRCCTVLLPTMPYINEVRGIQSWLHKAQAVTVLLPIKGSVSLFMLQSLQDLATFVILPSKRTSSVILHKLANWFQQNIDHIGLVSILRKIVEYIPQLGTLDTHECKCWVDFLCAVLKRYPEVSDLPRKDLLLIFKRLMSSPVPSCMMGPAMLQVLSCYLSKSSFPNQRKCPILALLLLNNDDSLLQTKWSSKAAASILLSDHISHFLQQTITQALLGGEDTELWDFVVFDECLCLAAKFCQDNGAFTLRKITALAFWKSFLLAAACVLNQVKEGKKSDINTYKLVFSDEFRKNLSQMPSELKYTTNTFFLKVLYRDLGLSIGDIRGLLNSYEKHIEKSDFLFFLEHPLIRNCTNRLGFNPFVDSSEAFTYAELLFKQLLPKNRKLWEGGLHNISNVESQEEVRKFIAKANQEEQIAFVMAMASELLMLKSDAKLSEEEWGLLKWLKEIILGNKHWDSLLRHALRHLLTKEKGGIWHDKEAKRGNDLETQCLILNILFKVAALPDGSPLRGYCMLTDSHFKGAHVLTDADSFLDKVEGLGNFREYVCSCGFHYIIGNCTQPAQVAKCPNCSGNIGGTNHTLLQGQHVLKESGRTVSGSVLNNIGFSLRIRHRSYRLLRILVYSCFLIGTLCNGDITDLCAFMRIQNDKWTLVKALKQSIDNDLVLLGKLLNCQRETTVKFIYSIMHLLSHVTFEGPLKTIAQRDSWEEAFEKVMEDQPVQELISKYMNNRGTDGLMSLLLERTPCPPESLQTYFRITKIPSFYDYEAMFLQSDNKSIEYPCTAAFLAHQEELRSLKNLMPIVRFSACLHQNFGYKITRLMASTTSIVSFLQERSDLLELYDQFEESWNSIRFEVEGFECRQFKVPVMHKDQPVSLCLLEKKDQGIFITSIFEHIRTRQNDFLREVESTILAQGAVQHRKDAIVHNSILTVPIQKCKDDQVVRFEESWLNELVRDLGMCRQTYSEGTSILYDDLQINSEIFRKLFQGKPLLQGDYVEFPYQQESFQRHATLISDVIELIPQETLPKEKLANINRELTIKALGAGQILANLELCLGFLRKTKAKPSEPLRDYCSRWLDQESHPIFSDAVFDGVQVKHVVSLYEGLELEASIAVEDLVTSRYCEELSPETMNDLRRCVVVKNRGWNAVKKGCTGSQKLGAEAFRNVLRQFMFRYLTADTFKPEERLSFFLTNPQLVTWPAWDIDSDALDDIFPSSFQLKHARALYIELKKMC</sequence>
<dbReference type="InterPro" id="IPR046439">
    <property type="entry name" value="ZF_RZ_dom"/>
</dbReference>
<dbReference type="Pfam" id="PF20173">
    <property type="entry name" value="ZnF_RZ-type"/>
    <property type="match status" value="1"/>
</dbReference>
<dbReference type="SUPFAM" id="SSF52540">
    <property type="entry name" value="P-loop containing nucleoside triphosphate hydrolases"/>
    <property type="match status" value="2"/>
</dbReference>
<dbReference type="PANTHER" id="PTHR22605">
    <property type="entry name" value="RZ-TYPE DOMAIN-CONTAINING PROTEIN"/>
    <property type="match status" value="1"/>
</dbReference>
<comment type="subcellular location">
    <subcellularLocation>
        <location evidence="1">Cytoplasm</location>
    </subcellularLocation>
</comment>
<proteinExistence type="predicted"/>
<dbReference type="EMBL" id="CM035406">
    <property type="protein sequence ID" value="KAH7446605.1"/>
    <property type="molecule type" value="Genomic_DNA"/>
</dbReference>
<evidence type="ECO:0000259" key="9">
    <source>
        <dbReference type="PROSITE" id="PS51981"/>
    </source>
</evidence>
<evidence type="ECO:0000313" key="10">
    <source>
        <dbReference type="EMBL" id="KAH7446605.1"/>
    </source>
</evidence>
<evidence type="ECO:0000256" key="7">
    <source>
        <dbReference type="ARBA" id="ARBA00022859"/>
    </source>
</evidence>
<name>A0A8T2VM16_CERRI</name>
<dbReference type="GO" id="GO:0005737">
    <property type="term" value="C:cytoplasm"/>
    <property type="evidence" value="ECO:0007669"/>
    <property type="project" value="UniProtKB-SubCell"/>
</dbReference>
<dbReference type="SMART" id="SM00382">
    <property type="entry name" value="AAA"/>
    <property type="match status" value="2"/>
</dbReference>
<dbReference type="Pfam" id="PF00004">
    <property type="entry name" value="AAA"/>
    <property type="match status" value="1"/>
</dbReference>
<dbReference type="CDD" id="cd00009">
    <property type="entry name" value="AAA"/>
    <property type="match status" value="1"/>
</dbReference>
<keyword evidence="5" id="KW-0863">Zinc-finger</keyword>
<dbReference type="InterPro" id="IPR027417">
    <property type="entry name" value="P-loop_NTPase"/>
</dbReference>
<dbReference type="PROSITE" id="PS51981">
    <property type="entry name" value="ZF_RZ"/>
    <property type="match status" value="1"/>
</dbReference>
<keyword evidence="7" id="KW-0391">Immunity</keyword>
<keyword evidence="3" id="KW-0150">Chloroplast</keyword>
<comment type="caution">
    <text evidence="10">The sequence shown here is derived from an EMBL/GenBank/DDBJ whole genome shotgun (WGS) entry which is preliminary data.</text>
</comment>
<dbReference type="OMA" id="NNRHASK"/>
<evidence type="ECO:0000256" key="3">
    <source>
        <dbReference type="ARBA" id="ARBA00022528"/>
    </source>
</evidence>
<evidence type="ECO:0000313" key="11">
    <source>
        <dbReference type="Proteomes" id="UP000825935"/>
    </source>
</evidence>
<dbReference type="GO" id="GO:0016887">
    <property type="term" value="F:ATP hydrolysis activity"/>
    <property type="evidence" value="ECO:0007669"/>
    <property type="project" value="InterPro"/>
</dbReference>
<dbReference type="PANTHER" id="PTHR22605:SF1">
    <property type="entry name" value="RZ-TYPE DOMAIN-CONTAINING PROTEIN"/>
    <property type="match status" value="1"/>
</dbReference>
<dbReference type="EMBL" id="CM035406">
    <property type="protein sequence ID" value="KAH7446604.1"/>
    <property type="molecule type" value="Genomic_DNA"/>
</dbReference>
<dbReference type="Gene3D" id="3.40.50.300">
    <property type="entry name" value="P-loop containing nucleotide triphosphate hydrolases"/>
    <property type="match status" value="2"/>
</dbReference>
<feature type="domain" description="RZ-type" evidence="9">
    <location>
        <begin position="3932"/>
        <end position="4003"/>
    </location>
</feature>
<keyword evidence="6" id="KW-0862">Zinc</keyword>
<evidence type="ECO:0000256" key="4">
    <source>
        <dbReference type="ARBA" id="ARBA00022723"/>
    </source>
</evidence>
<evidence type="ECO:0000256" key="8">
    <source>
        <dbReference type="SAM" id="MobiDB-lite"/>
    </source>
</evidence>
<evidence type="ECO:0000256" key="1">
    <source>
        <dbReference type="ARBA" id="ARBA00004496"/>
    </source>
</evidence>
<accession>A0A8T2VM16</accession>
<dbReference type="OrthoDB" id="2400221at2759"/>
<dbReference type="InterPro" id="IPR031248">
    <property type="entry name" value="RNF213"/>
</dbReference>
<dbReference type="InterPro" id="IPR003593">
    <property type="entry name" value="AAA+_ATPase"/>
</dbReference>
<gene>
    <name evidence="10" type="ORF">KP509_01G064300</name>
</gene>
<reference evidence="10" key="1">
    <citation type="submission" date="2021-08" db="EMBL/GenBank/DDBJ databases">
        <title>WGS assembly of Ceratopteris richardii.</title>
        <authorList>
            <person name="Marchant D.B."/>
            <person name="Chen G."/>
            <person name="Jenkins J."/>
            <person name="Shu S."/>
            <person name="Leebens-Mack J."/>
            <person name="Grimwood J."/>
            <person name="Schmutz J."/>
            <person name="Soltis P."/>
            <person name="Soltis D."/>
            <person name="Chen Z.-H."/>
        </authorList>
    </citation>
    <scope>NUCLEOTIDE SEQUENCE</scope>
    <source>
        <strain evidence="10">Whitten #5841</strain>
        <tissue evidence="10">Leaf</tissue>
    </source>
</reference>
<protein>
    <recommendedName>
        <fullName evidence="9">RZ-type domain-containing protein</fullName>
    </recommendedName>
</protein>
<evidence type="ECO:0000256" key="2">
    <source>
        <dbReference type="ARBA" id="ARBA00022490"/>
    </source>
</evidence>
<dbReference type="GO" id="GO:0004842">
    <property type="term" value="F:ubiquitin-protein transferase activity"/>
    <property type="evidence" value="ECO:0007669"/>
    <property type="project" value="InterPro"/>
</dbReference>
<dbReference type="Proteomes" id="UP000825935">
    <property type="component" value="Chromosome 1"/>
</dbReference>
<keyword evidence="3" id="KW-0934">Plastid</keyword>
<keyword evidence="2" id="KW-0963">Cytoplasm</keyword>
<keyword evidence="11" id="KW-1185">Reference proteome</keyword>
<feature type="region of interest" description="Disordered" evidence="8">
    <location>
        <begin position="72"/>
        <end position="98"/>
    </location>
</feature>